<protein>
    <submittedName>
        <fullName evidence="1">Uncharacterized protein</fullName>
    </submittedName>
</protein>
<dbReference type="AlphaFoldDB" id="A0A645IVP5"/>
<organism evidence="1">
    <name type="scientific">bioreactor metagenome</name>
    <dbReference type="NCBI Taxonomy" id="1076179"/>
    <lineage>
        <taxon>unclassified sequences</taxon>
        <taxon>metagenomes</taxon>
        <taxon>ecological metagenomes</taxon>
    </lineage>
</organism>
<comment type="caution">
    <text evidence="1">The sequence shown here is derived from an EMBL/GenBank/DDBJ whole genome shotgun (WGS) entry which is preliminary data.</text>
</comment>
<proteinExistence type="predicted"/>
<accession>A0A645IVP5</accession>
<evidence type="ECO:0000313" key="1">
    <source>
        <dbReference type="EMBL" id="MPN55488.1"/>
    </source>
</evidence>
<dbReference type="EMBL" id="VSSQ01124807">
    <property type="protein sequence ID" value="MPN55488.1"/>
    <property type="molecule type" value="Genomic_DNA"/>
</dbReference>
<name>A0A645IVP5_9ZZZZ</name>
<sequence>MRGSMGAKQRAPFQVQYSNADRRWHVFQPERSENKELKLIVDGFKRCGYSRSAICNMIVLKKSALSERSKSL</sequence>
<reference evidence="1" key="1">
    <citation type="submission" date="2019-08" db="EMBL/GenBank/DDBJ databases">
        <authorList>
            <person name="Kucharzyk K."/>
            <person name="Murdoch R.W."/>
            <person name="Higgins S."/>
            <person name="Loffler F."/>
        </authorList>
    </citation>
    <scope>NUCLEOTIDE SEQUENCE</scope>
</reference>
<gene>
    <name evidence="1" type="ORF">SDC9_203171</name>
</gene>